<evidence type="ECO:0000256" key="12">
    <source>
        <dbReference type="ARBA" id="ARBA00049187"/>
    </source>
</evidence>
<dbReference type="InterPro" id="IPR006258">
    <property type="entry name" value="Lipoamide_DH"/>
</dbReference>
<evidence type="ECO:0000256" key="4">
    <source>
        <dbReference type="ARBA" id="ARBA00016961"/>
    </source>
</evidence>
<dbReference type="OrthoDB" id="4763248at2"/>
<evidence type="ECO:0000256" key="11">
    <source>
        <dbReference type="ARBA" id="ARBA00023284"/>
    </source>
</evidence>
<dbReference type="Pfam" id="PF07992">
    <property type="entry name" value="Pyr_redox_2"/>
    <property type="match status" value="1"/>
</dbReference>
<protein>
    <recommendedName>
        <fullName evidence="4 16">Dihydrolipoyl dehydrogenase</fullName>
        <ecNumber evidence="3 16">1.8.1.4</ecNumber>
    </recommendedName>
</protein>
<proteinExistence type="inferred from homology"/>
<evidence type="ECO:0000256" key="10">
    <source>
        <dbReference type="ARBA" id="ARBA00023157"/>
    </source>
</evidence>
<dbReference type="Proteomes" id="UP000316196">
    <property type="component" value="Unassembled WGS sequence"/>
</dbReference>
<dbReference type="InterPro" id="IPR036188">
    <property type="entry name" value="FAD/NAD-bd_sf"/>
</dbReference>
<evidence type="ECO:0000256" key="1">
    <source>
        <dbReference type="ARBA" id="ARBA00004496"/>
    </source>
</evidence>
<dbReference type="GO" id="GO:0004148">
    <property type="term" value="F:dihydrolipoyl dehydrogenase (NADH) activity"/>
    <property type="evidence" value="ECO:0007669"/>
    <property type="project" value="UniProtKB-EC"/>
</dbReference>
<feature type="domain" description="Pyridine nucleotide-disulphide oxidoreductase dimerisation" evidence="17">
    <location>
        <begin position="352"/>
        <end position="460"/>
    </location>
</feature>
<dbReference type="PRINTS" id="PR00411">
    <property type="entry name" value="PNDRDTASEI"/>
</dbReference>
<dbReference type="PRINTS" id="PR00368">
    <property type="entry name" value="FADPNR"/>
</dbReference>
<evidence type="ECO:0000256" key="5">
    <source>
        <dbReference type="ARBA" id="ARBA00022490"/>
    </source>
</evidence>
<reference evidence="19 20" key="1">
    <citation type="submission" date="2019-06" db="EMBL/GenBank/DDBJ databases">
        <title>Sequencing the genomes of 1000 actinobacteria strains.</title>
        <authorList>
            <person name="Klenk H.-P."/>
        </authorList>
    </citation>
    <scope>NUCLEOTIDE SEQUENCE [LARGE SCALE GENOMIC DNA]</scope>
    <source>
        <strain evidence="19 20">DSM 8251</strain>
    </source>
</reference>
<evidence type="ECO:0000259" key="18">
    <source>
        <dbReference type="Pfam" id="PF07992"/>
    </source>
</evidence>
<feature type="binding site" evidence="14">
    <location>
        <position position="53"/>
    </location>
    <ligand>
        <name>FAD</name>
        <dbReference type="ChEBI" id="CHEBI:57692"/>
    </ligand>
</feature>
<dbReference type="GO" id="GO:0006103">
    <property type="term" value="P:2-oxoglutarate metabolic process"/>
    <property type="evidence" value="ECO:0007669"/>
    <property type="project" value="TreeGrafter"/>
</dbReference>
<evidence type="ECO:0000313" key="20">
    <source>
        <dbReference type="Proteomes" id="UP000316196"/>
    </source>
</evidence>
<evidence type="ECO:0000256" key="15">
    <source>
        <dbReference type="PIRSR" id="PIRSR000350-4"/>
    </source>
</evidence>
<dbReference type="InterPro" id="IPR050151">
    <property type="entry name" value="Class-I_Pyr_Nuc-Dis_Oxidored"/>
</dbReference>
<dbReference type="InterPro" id="IPR004099">
    <property type="entry name" value="Pyr_nucl-diS_OxRdtase_dimer"/>
</dbReference>
<organism evidence="19 20">
    <name type="scientific">Propioniferax innocua</name>
    <dbReference type="NCBI Taxonomy" id="1753"/>
    <lineage>
        <taxon>Bacteria</taxon>
        <taxon>Bacillati</taxon>
        <taxon>Actinomycetota</taxon>
        <taxon>Actinomycetes</taxon>
        <taxon>Propionibacteriales</taxon>
        <taxon>Propionibacteriaceae</taxon>
        <taxon>Propioniferax</taxon>
    </lineage>
</organism>
<evidence type="ECO:0000256" key="16">
    <source>
        <dbReference type="RuleBase" id="RU003692"/>
    </source>
</evidence>
<keyword evidence="5" id="KW-0963">Cytoplasm</keyword>
<dbReference type="PROSITE" id="PS00076">
    <property type="entry name" value="PYRIDINE_REDOX_1"/>
    <property type="match status" value="1"/>
</dbReference>
<evidence type="ECO:0000256" key="9">
    <source>
        <dbReference type="ARBA" id="ARBA00023027"/>
    </source>
</evidence>
<accession>A0A542ZR51</accession>
<feature type="binding site" evidence="14">
    <location>
        <position position="274"/>
    </location>
    <ligand>
        <name>NAD(+)</name>
        <dbReference type="ChEBI" id="CHEBI:57540"/>
    </ligand>
</feature>
<dbReference type="RefSeq" id="WP_142092534.1">
    <property type="nucleotide sequence ID" value="NZ_BAAAMD010000001.1"/>
</dbReference>
<feature type="binding site" evidence="14">
    <location>
        <position position="314"/>
    </location>
    <ligand>
        <name>FAD</name>
        <dbReference type="ChEBI" id="CHEBI:57692"/>
    </ligand>
</feature>
<sequence length="472" mass="48829">MSDVRECDVVVIGAGPGGYPAAIRAAQLGLKTVIVERDAPGGICLNWGCIPTKSLLHTAELIRGGMQSAPHGVRYGEPEVSIADVVAHSRAVSAQLASGVTGLLAGHGAELVNGVARVVDKGEVEVETSPGRTMRLLADHIIVATGAKPRQLDGIDMGDSRVWTYREALIPDRIPDSLVVVGSGAIGSEFASIYQALGSRVTLLEAASAVLPAEEAAVSEVVDAALSSRGIVTAADATIVGVDQSDSESIMVEWETSAGDRQRSGCDAMLLAVGVQANTSGLGLERFDILRGDGSIITDDAGKTGVWGLYAVGDVAGGPCLAHKATAEAIRCVDALAGVRRVPEPGDWKEWIPRCTYTDPEVASIGISAAEARRRGYDVATGKVSMADNGRCLGAGETTGFAEVTIDRDSGRFVGANLVGAGVTELIGMISVAHTAQMTAAEFARSIIPHPTRSEVVHEAVLKALGRPVNSL</sequence>
<feature type="disulfide bond" description="Redox-active" evidence="15">
    <location>
        <begin position="44"/>
        <end position="49"/>
    </location>
</feature>
<keyword evidence="14" id="KW-0547">Nucleotide-binding</keyword>
<keyword evidence="9 14" id="KW-0520">NAD</keyword>
<keyword evidence="20" id="KW-1185">Reference proteome</keyword>
<dbReference type="Pfam" id="PF02852">
    <property type="entry name" value="Pyr_redox_dim"/>
    <property type="match status" value="1"/>
</dbReference>
<evidence type="ECO:0000313" key="19">
    <source>
        <dbReference type="EMBL" id="TQL62729.1"/>
    </source>
</evidence>
<keyword evidence="7 14" id="KW-0274">FAD</keyword>
<feature type="binding site" evidence="14">
    <location>
        <position position="205"/>
    </location>
    <ligand>
        <name>NAD(+)</name>
        <dbReference type="ChEBI" id="CHEBI:57540"/>
    </ligand>
</feature>
<keyword evidence="8 16" id="KW-0560">Oxidoreductase</keyword>
<evidence type="ECO:0000256" key="3">
    <source>
        <dbReference type="ARBA" id="ARBA00012608"/>
    </source>
</evidence>
<dbReference type="GO" id="GO:0005737">
    <property type="term" value="C:cytoplasm"/>
    <property type="evidence" value="ECO:0007669"/>
    <property type="project" value="UniProtKB-SubCell"/>
</dbReference>
<dbReference type="InterPro" id="IPR001100">
    <property type="entry name" value="Pyr_nuc-diS_OxRdtase"/>
</dbReference>
<dbReference type="PIRSF" id="PIRSF000350">
    <property type="entry name" value="Mercury_reductase_MerA"/>
    <property type="match status" value="1"/>
</dbReference>
<dbReference type="SUPFAM" id="SSF55424">
    <property type="entry name" value="FAD/NAD-linked reductases, dimerisation (C-terminal) domain"/>
    <property type="match status" value="1"/>
</dbReference>
<dbReference type="InterPro" id="IPR023753">
    <property type="entry name" value="FAD/NAD-binding_dom"/>
</dbReference>
<comment type="caution">
    <text evidence="19">The sequence shown here is derived from an EMBL/GenBank/DDBJ whole genome shotgun (WGS) entry which is preliminary data.</text>
</comment>
<comment type="subcellular location">
    <subcellularLocation>
        <location evidence="1">Cytoplasm</location>
    </subcellularLocation>
</comment>
<dbReference type="EMBL" id="VFOR01000001">
    <property type="protein sequence ID" value="TQL62729.1"/>
    <property type="molecule type" value="Genomic_DNA"/>
</dbReference>
<evidence type="ECO:0000256" key="14">
    <source>
        <dbReference type="PIRSR" id="PIRSR000350-3"/>
    </source>
</evidence>
<name>A0A542ZR51_9ACTN</name>
<keyword evidence="6 16" id="KW-0285">Flavoprotein</keyword>
<dbReference type="Gene3D" id="3.50.50.60">
    <property type="entry name" value="FAD/NAD(P)-binding domain"/>
    <property type="match status" value="2"/>
</dbReference>
<dbReference type="EC" id="1.8.1.4" evidence="3 16"/>
<evidence type="ECO:0000256" key="7">
    <source>
        <dbReference type="ARBA" id="ARBA00022827"/>
    </source>
</evidence>
<dbReference type="InterPro" id="IPR012999">
    <property type="entry name" value="Pyr_OxRdtase_I_AS"/>
</dbReference>
<evidence type="ECO:0000256" key="6">
    <source>
        <dbReference type="ARBA" id="ARBA00022630"/>
    </source>
</evidence>
<dbReference type="PANTHER" id="PTHR22912:SF217">
    <property type="entry name" value="DIHYDROLIPOYL DEHYDROGENASE"/>
    <property type="match status" value="1"/>
</dbReference>
<dbReference type="PANTHER" id="PTHR22912">
    <property type="entry name" value="DISULFIDE OXIDOREDUCTASE"/>
    <property type="match status" value="1"/>
</dbReference>
<feature type="binding site" evidence="14">
    <location>
        <begin position="182"/>
        <end position="189"/>
    </location>
    <ligand>
        <name>NAD(+)</name>
        <dbReference type="ChEBI" id="CHEBI:57540"/>
    </ligand>
</feature>
<comment type="similarity">
    <text evidence="2 16">Belongs to the class-I pyridine nucleotide-disulfide oxidoreductase family.</text>
</comment>
<evidence type="ECO:0000256" key="2">
    <source>
        <dbReference type="ARBA" id="ARBA00007532"/>
    </source>
</evidence>
<comment type="miscellaneous">
    <text evidence="16">The active site is a redox-active disulfide bond.</text>
</comment>
<keyword evidence="11 16" id="KW-0676">Redox-active center</keyword>
<dbReference type="GO" id="GO:0050660">
    <property type="term" value="F:flavin adenine dinucleotide binding"/>
    <property type="evidence" value="ECO:0007669"/>
    <property type="project" value="InterPro"/>
</dbReference>
<gene>
    <name evidence="19" type="ORF">FB460_0518</name>
</gene>
<dbReference type="FunFam" id="3.30.390.30:FF:000001">
    <property type="entry name" value="Dihydrolipoyl dehydrogenase"/>
    <property type="match status" value="1"/>
</dbReference>
<feature type="domain" description="FAD/NAD(P)-binding" evidence="18">
    <location>
        <begin position="8"/>
        <end position="329"/>
    </location>
</feature>
<feature type="active site" description="Proton acceptor" evidence="13">
    <location>
        <position position="450"/>
    </location>
</feature>
<comment type="cofactor">
    <cofactor evidence="14 16">
        <name>FAD</name>
        <dbReference type="ChEBI" id="CHEBI:57692"/>
    </cofactor>
    <text evidence="14 16">Binds 1 FAD per subunit.</text>
</comment>
<dbReference type="InterPro" id="IPR016156">
    <property type="entry name" value="FAD/NAD-linked_Rdtase_dimer_sf"/>
</dbReference>
<dbReference type="SUPFAM" id="SSF51905">
    <property type="entry name" value="FAD/NAD(P)-binding domain"/>
    <property type="match status" value="1"/>
</dbReference>
<dbReference type="AlphaFoldDB" id="A0A542ZR51"/>
<evidence type="ECO:0000256" key="13">
    <source>
        <dbReference type="PIRSR" id="PIRSR000350-2"/>
    </source>
</evidence>
<evidence type="ECO:0000256" key="8">
    <source>
        <dbReference type="ARBA" id="ARBA00023002"/>
    </source>
</evidence>
<evidence type="ECO:0000259" key="17">
    <source>
        <dbReference type="Pfam" id="PF02852"/>
    </source>
</evidence>
<dbReference type="Gene3D" id="3.30.390.30">
    <property type="match status" value="1"/>
</dbReference>
<comment type="catalytic activity">
    <reaction evidence="12 16">
        <text>N(6)-[(R)-dihydrolipoyl]-L-lysyl-[protein] + NAD(+) = N(6)-[(R)-lipoyl]-L-lysyl-[protein] + NADH + H(+)</text>
        <dbReference type="Rhea" id="RHEA:15045"/>
        <dbReference type="Rhea" id="RHEA-COMP:10474"/>
        <dbReference type="Rhea" id="RHEA-COMP:10475"/>
        <dbReference type="ChEBI" id="CHEBI:15378"/>
        <dbReference type="ChEBI" id="CHEBI:57540"/>
        <dbReference type="ChEBI" id="CHEBI:57945"/>
        <dbReference type="ChEBI" id="CHEBI:83099"/>
        <dbReference type="ChEBI" id="CHEBI:83100"/>
        <dbReference type="EC" id="1.8.1.4"/>
    </reaction>
</comment>
<dbReference type="NCBIfam" id="TIGR01350">
    <property type="entry name" value="lipoamide_DH"/>
    <property type="match status" value="1"/>
</dbReference>
<keyword evidence="10" id="KW-1015">Disulfide bond</keyword>